<dbReference type="GO" id="GO:0005524">
    <property type="term" value="F:ATP binding"/>
    <property type="evidence" value="ECO:0007669"/>
    <property type="project" value="UniProtKB-KW"/>
</dbReference>
<feature type="domain" description="AAA+ ATPase" evidence="5">
    <location>
        <begin position="537"/>
        <end position="667"/>
    </location>
</feature>
<evidence type="ECO:0000256" key="3">
    <source>
        <dbReference type="ARBA" id="ARBA00022840"/>
    </source>
</evidence>
<dbReference type="SMART" id="SM00382">
    <property type="entry name" value="AAA"/>
    <property type="match status" value="2"/>
</dbReference>
<dbReference type="CDD" id="cd00009">
    <property type="entry name" value="AAA"/>
    <property type="match status" value="1"/>
</dbReference>
<evidence type="ECO:0000313" key="6">
    <source>
        <dbReference type="EMBL" id="CDH45886.1"/>
    </source>
</evidence>
<evidence type="ECO:0000256" key="1">
    <source>
        <dbReference type="ARBA" id="ARBA00006914"/>
    </source>
</evidence>
<dbReference type="Proteomes" id="UP000019184">
    <property type="component" value="Unassembled WGS sequence"/>
</dbReference>
<dbReference type="OrthoDB" id="9809379at2"/>
<dbReference type="InterPro" id="IPR050221">
    <property type="entry name" value="26S_Proteasome_ATPase"/>
</dbReference>
<dbReference type="EMBL" id="CBTK010000223">
    <property type="protein sequence ID" value="CDH45886.1"/>
    <property type="molecule type" value="Genomic_DNA"/>
</dbReference>
<feature type="region of interest" description="Disordered" evidence="4">
    <location>
        <begin position="1"/>
        <end position="30"/>
    </location>
</feature>
<comment type="similarity">
    <text evidence="1">Belongs to the AAA ATPase family.</text>
</comment>
<proteinExistence type="inferred from homology"/>
<comment type="caution">
    <text evidence="6">The sequence shown here is derived from an EMBL/GenBank/DDBJ whole genome shotgun (WGS) entry which is preliminary data.</text>
</comment>
<dbReference type="AlphaFoldDB" id="A0A7U7GCG0"/>
<gene>
    <name evidence="6" type="ORF">BN874_30018</name>
</gene>
<sequence length="743" mass="82905">MANRRRDAKHDGEEPGWEEQIPAIPSLGEGDGDRWFKEFLHDDLEDCELECDGDIEAILDELVHLSPDYPVTRRRWVLRAWLNVRQERSERHLRQNRQWRLLPLLGITLRGPIAATLQRQLDKLEVEKPHLDRRPPFGNAAAIAAALGLAPLEHELLLLVAMLHLDPILHTALKPLGEFTRRGACAALAAMLGARAEAVHRALLPAGLLARAGLIRVDDSSNYDLRAKLDLLDRLPQLLLGERLDTATLFQHYITPARVSSLTPDDFTHLAEDFDLARRLLAQATATGVAGVNILLYGPPGTGKTEMALALAQAAGVALHTVQASDEDEDPLNARQRLSRYGLAQHLLARRRECALLFDEAGDVLSEGGEMELPFFFTRRESGVNKGWLNGVLEQNQVPTIWIINRIDTIDEAFLRRFDLHIALDIPPRPVRERIIRRHLGELAVSPRWISERAENPHLSPALVQKAARLAQLLPEAFAEQGEALLNRMLDNALTATHYGEPPFRPATVGIADDYDPSLINCDCDLPNLVKGLSRQGQGRICLYGPSGTGKSAFAAWLARTLDRPLLLRTASDLLNSLVGGTEERIARMFQEARHSKAVLLIDEADSFLRGRQYAHQTWEVTQVNELLVRMEQFDGILLCATNRIDDLDAAVRRRFDIKARFWPLAAEQAEHCFCHALSEVGTLPAEGLSDELLTRLWAVGALTLGDFATVRRRASLLGQTLSAELLLIALTEEAALRRRLEE</sequence>
<protein>
    <submittedName>
        <fullName evidence="6">AAA ATPase central domain protein</fullName>
    </submittedName>
</protein>
<dbReference type="InterPro" id="IPR003593">
    <property type="entry name" value="AAA+_ATPase"/>
</dbReference>
<organism evidence="6 7">
    <name type="scientific">Candidatus Contendobacter odensis Run_B_J11</name>
    <dbReference type="NCBI Taxonomy" id="1400861"/>
    <lineage>
        <taxon>Bacteria</taxon>
        <taxon>Pseudomonadati</taxon>
        <taxon>Pseudomonadota</taxon>
        <taxon>Gammaproteobacteria</taxon>
        <taxon>Candidatus Competibacteraceae</taxon>
        <taxon>Candidatus Contendibacter</taxon>
    </lineage>
</organism>
<evidence type="ECO:0000313" key="7">
    <source>
        <dbReference type="Proteomes" id="UP000019184"/>
    </source>
</evidence>
<keyword evidence="3" id="KW-0067">ATP-binding</keyword>
<evidence type="ECO:0000256" key="4">
    <source>
        <dbReference type="SAM" id="MobiDB-lite"/>
    </source>
</evidence>
<dbReference type="CDD" id="cd19481">
    <property type="entry name" value="RecA-like_protease"/>
    <property type="match status" value="1"/>
</dbReference>
<dbReference type="SUPFAM" id="SSF52540">
    <property type="entry name" value="P-loop containing nucleoside triphosphate hydrolases"/>
    <property type="match status" value="2"/>
</dbReference>
<dbReference type="PANTHER" id="PTHR23073">
    <property type="entry name" value="26S PROTEASOME REGULATORY SUBUNIT"/>
    <property type="match status" value="1"/>
</dbReference>
<reference evidence="6 7" key="1">
    <citation type="journal article" date="2014" name="ISME J.">
        <title>Candidatus Competibacter-lineage genomes retrieved from metagenomes reveal functional metabolic diversity.</title>
        <authorList>
            <person name="McIlroy S.J."/>
            <person name="Albertsen M."/>
            <person name="Andresen E.K."/>
            <person name="Saunders A.M."/>
            <person name="Kristiansen R."/>
            <person name="Stokholm-Bjerregaard M."/>
            <person name="Nielsen K.L."/>
            <person name="Nielsen P.H."/>
        </authorList>
    </citation>
    <scope>NUCLEOTIDE SEQUENCE [LARGE SCALE GENOMIC DNA]</scope>
    <source>
        <strain evidence="6 7">Run_B_J11</strain>
    </source>
</reference>
<dbReference type="InterPro" id="IPR003959">
    <property type="entry name" value="ATPase_AAA_core"/>
</dbReference>
<accession>A0A7U7GCG0</accession>
<dbReference type="InterPro" id="IPR027417">
    <property type="entry name" value="P-loop_NTPase"/>
</dbReference>
<evidence type="ECO:0000259" key="5">
    <source>
        <dbReference type="SMART" id="SM00382"/>
    </source>
</evidence>
<keyword evidence="2" id="KW-0547">Nucleotide-binding</keyword>
<feature type="domain" description="AAA+ ATPase" evidence="5">
    <location>
        <begin position="290"/>
        <end position="428"/>
    </location>
</feature>
<feature type="compositionally biased region" description="Basic and acidic residues" evidence="4">
    <location>
        <begin position="1"/>
        <end position="13"/>
    </location>
</feature>
<dbReference type="Pfam" id="PF00004">
    <property type="entry name" value="AAA"/>
    <property type="match status" value="2"/>
</dbReference>
<dbReference type="RefSeq" id="WP_051497815.1">
    <property type="nucleotide sequence ID" value="NZ_CBTK010000223.1"/>
</dbReference>
<evidence type="ECO:0000256" key="2">
    <source>
        <dbReference type="ARBA" id="ARBA00022741"/>
    </source>
</evidence>
<keyword evidence="7" id="KW-1185">Reference proteome</keyword>
<name>A0A7U7GCG0_9GAMM</name>
<dbReference type="GO" id="GO:0016887">
    <property type="term" value="F:ATP hydrolysis activity"/>
    <property type="evidence" value="ECO:0007669"/>
    <property type="project" value="InterPro"/>
</dbReference>
<dbReference type="Gene3D" id="3.40.50.300">
    <property type="entry name" value="P-loop containing nucleotide triphosphate hydrolases"/>
    <property type="match status" value="2"/>
</dbReference>